<evidence type="ECO:0000256" key="2">
    <source>
        <dbReference type="SAM" id="MobiDB-lite"/>
    </source>
</evidence>
<sequence length="984" mass="110454">MTTTKPPGIPTELSSRLSCLANYLKHLPAELPLDPQDSSYHFALDPDHVAEEGFFYAANKNLEICFQTWSKPRDWDGFLEITERGKRLEDLVKMLKYTLKCECDVGSRKLLVEKWVERLIDAAKRAGAKIPSKRKADSESDSEPCQTNLTRLTKARPSNKRRITHVISDSDSEPTLSKKPLGSSAIEISDDEAETASPPKPSQPEGLPPLKQTTLFNWGREGHRAKKFSPEELKAQRDAINEKRKEYAEKEMLRQEQKVELKKEKIREQTRARVAKLRANRKSSAGKHGQNSSGKKAKKNLLGKMPQTGEVEDIAELSRPKGGKWKKARTGKRGGVIQKRHARVNWFHPFLWALIGKFAPTVNFSATLLAKILQRERPDLYARLHKGTIQHWLSKKKKRWSRKTLANVARYSAITATGRVGVLTPYPDLVKTIKEKLIGLRQSGISINRVLARSIMLAVIKSEKPELLNGQFKCTEHYVGGFLDSVMSWSPRSGTRAAAHVPEDAPELMERTFFRLVHLVTYYDIPPGLVINMDQTGVIVLMTSSKTYEQKGTRQVDIHGKDEKRAYTICVSSTADGDLLPFQIIWSGKTARSLPSPNAEGYAEATANGFRMTFANSPKANSHYSTEKTMEELVNDLIQPYVKQYIQDHDLPADQKAILYIDCYPVHTGKEFRTFVLDAHPNIFLVFVPANCTSIGQPADVGLQRVLKHHIRQDNLQYLVDSHIAGLAQGLSPSQIKFTTSLPALRDASVKPCVNVYNFFQTSDGRKLVQKAWENCSIRGGFNLSGTCLTHRNTKAALRKYLEENPDFRQEIEAKIGRFDYGDETEPQEPVEILDDDAEDATDVPLEYVVRDALGVDVSLNNQSKEFTVSSAEVERSLDGSTRGVGNIMHEDISLYREAGLAEPCQVASGKLVRMLPVEVEGKSDDSDGRPGQEDEYHLYGFQNQVDVCKSYSLHDERYDGTSTVLVIHQISDPSLITDPSSPI</sequence>
<dbReference type="EMBL" id="ML179423">
    <property type="protein sequence ID" value="THU88058.1"/>
    <property type="molecule type" value="Genomic_DNA"/>
</dbReference>
<keyword evidence="1" id="KW-0175">Coiled coil</keyword>
<gene>
    <name evidence="4" type="ORF">K435DRAFT_830622</name>
</gene>
<accession>A0A4S8LHK1</accession>
<feature type="coiled-coil region" evidence="1">
    <location>
        <begin position="233"/>
        <end position="272"/>
    </location>
</feature>
<dbReference type="GO" id="GO:0003677">
    <property type="term" value="F:DNA binding"/>
    <property type="evidence" value="ECO:0007669"/>
    <property type="project" value="TreeGrafter"/>
</dbReference>
<feature type="domain" description="DDE-1" evidence="3">
    <location>
        <begin position="568"/>
        <end position="723"/>
    </location>
</feature>
<dbReference type="OrthoDB" id="3341102at2759"/>
<dbReference type="PANTHER" id="PTHR19303:SF73">
    <property type="entry name" value="PROTEIN PDC2"/>
    <property type="match status" value="1"/>
</dbReference>
<organism evidence="4 5">
    <name type="scientific">Dendrothele bispora (strain CBS 962.96)</name>
    <dbReference type="NCBI Taxonomy" id="1314807"/>
    <lineage>
        <taxon>Eukaryota</taxon>
        <taxon>Fungi</taxon>
        <taxon>Dikarya</taxon>
        <taxon>Basidiomycota</taxon>
        <taxon>Agaricomycotina</taxon>
        <taxon>Agaricomycetes</taxon>
        <taxon>Agaricomycetidae</taxon>
        <taxon>Agaricales</taxon>
        <taxon>Agaricales incertae sedis</taxon>
        <taxon>Dendrothele</taxon>
    </lineage>
</organism>
<dbReference type="InterPro" id="IPR004875">
    <property type="entry name" value="DDE_SF_endonuclease_dom"/>
</dbReference>
<name>A0A4S8LHK1_DENBC</name>
<evidence type="ECO:0000259" key="3">
    <source>
        <dbReference type="Pfam" id="PF03184"/>
    </source>
</evidence>
<dbReference type="PANTHER" id="PTHR19303">
    <property type="entry name" value="TRANSPOSON"/>
    <property type="match status" value="1"/>
</dbReference>
<evidence type="ECO:0000313" key="5">
    <source>
        <dbReference type="Proteomes" id="UP000297245"/>
    </source>
</evidence>
<keyword evidence="5" id="KW-1185">Reference proteome</keyword>
<dbReference type="GO" id="GO:0005634">
    <property type="term" value="C:nucleus"/>
    <property type="evidence" value="ECO:0007669"/>
    <property type="project" value="TreeGrafter"/>
</dbReference>
<feature type="compositionally biased region" description="Basic residues" evidence="2">
    <location>
        <begin position="153"/>
        <end position="164"/>
    </location>
</feature>
<dbReference type="AlphaFoldDB" id="A0A4S8LHK1"/>
<feature type="region of interest" description="Disordered" evidence="2">
    <location>
        <begin position="277"/>
        <end position="299"/>
    </location>
</feature>
<dbReference type="InterPro" id="IPR050863">
    <property type="entry name" value="CenT-Element_Derived"/>
</dbReference>
<dbReference type="Proteomes" id="UP000297245">
    <property type="component" value="Unassembled WGS sequence"/>
</dbReference>
<evidence type="ECO:0000313" key="4">
    <source>
        <dbReference type="EMBL" id="THU88058.1"/>
    </source>
</evidence>
<dbReference type="Pfam" id="PF03184">
    <property type="entry name" value="DDE_1"/>
    <property type="match status" value="1"/>
</dbReference>
<reference evidence="4 5" key="1">
    <citation type="journal article" date="2019" name="Nat. Ecol. Evol.">
        <title>Megaphylogeny resolves global patterns of mushroom evolution.</title>
        <authorList>
            <person name="Varga T."/>
            <person name="Krizsan K."/>
            <person name="Foldi C."/>
            <person name="Dima B."/>
            <person name="Sanchez-Garcia M."/>
            <person name="Sanchez-Ramirez S."/>
            <person name="Szollosi G.J."/>
            <person name="Szarkandi J.G."/>
            <person name="Papp V."/>
            <person name="Albert L."/>
            <person name="Andreopoulos W."/>
            <person name="Angelini C."/>
            <person name="Antonin V."/>
            <person name="Barry K.W."/>
            <person name="Bougher N.L."/>
            <person name="Buchanan P."/>
            <person name="Buyck B."/>
            <person name="Bense V."/>
            <person name="Catcheside P."/>
            <person name="Chovatia M."/>
            <person name="Cooper J."/>
            <person name="Damon W."/>
            <person name="Desjardin D."/>
            <person name="Finy P."/>
            <person name="Geml J."/>
            <person name="Haridas S."/>
            <person name="Hughes K."/>
            <person name="Justo A."/>
            <person name="Karasinski D."/>
            <person name="Kautmanova I."/>
            <person name="Kiss B."/>
            <person name="Kocsube S."/>
            <person name="Kotiranta H."/>
            <person name="LaButti K.M."/>
            <person name="Lechner B.E."/>
            <person name="Liimatainen K."/>
            <person name="Lipzen A."/>
            <person name="Lukacs Z."/>
            <person name="Mihaltcheva S."/>
            <person name="Morgado L.N."/>
            <person name="Niskanen T."/>
            <person name="Noordeloos M.E."/>
            <person name="Ohm R.A."/>
            <person name="Ortiz-Santana B."/>
            <person name="Ovrebo C."/>
            <person name="Racz N."/>
            <person name="Riley R."/>
            <person name="Savchenko A."/>
            <person name="Shiryaev A."/>
            <person name="Soop K."/>
            <person name="Spirin V."/>
            <person name="Szebenyi C."/>
            <person name="Tomsovsky M."/>
            <person name="Tulloss R.E."/>
            <person name="Uehling J."/>
            <person name="Grigoriev I.V."/>
            <person name="Vagvolgyi C."/>
            <person name="Papp T."/>
            <person name="Martin F.M."/>
            <person name="Miettinen O."/>
            <person name="Hibbett D.S."/>
            <person name="Nagy L.G."/>
        </authorList>
    </citation>
    <scope>NUCLEOTIDE SEQUENCE [LARGE SCALE GENOMIC DNA]</scope>
    <source>
        <strain evidence="4 5">CBS 962.96</strain>
    </source>
</reference>
<proteinExistence type="predicted"/>
<protein>
    <recommendedName>
        <fullName evidence="3">DDE-1 domain-containing protein</fullName>
    </recommendedName>
</protein>
<evidence type="ECO:0000256" key="1">
    <source>
        <dbReference type="SAM" id="Coils"/>
    </source>
</evidence>
<feature type="region of interest" description="Disordered" evidence="2">
    <location>
        <begin position="127"/>
        <end position="213"/>
    </location>
</feature>